<feature type="transmembrane region" description="Helical" evidence="12">
    <location>
        <begin position="211"/>
        <end position="231"/>
    </location>
</feature>
<name>A0AAU7VJV0_9FIRM</name>
<dbReference type="GO" id="GO:0005249">
    <property type="term" value="F:voltage-gated potassium channel activity"/>
    <property type="evidence" value="ECO:0007669"/>
    <property type="project" value="InterPro"/>
</dbReference>
<evidence type="ECO:0000256" key="10">
    <source>
        <dbReference type="ARBA" id="ARBA00023136"/>
    </source>
</evidence>
<keyword evidence="7" id="KW-0630">Potassium</keyword>
<dbReference type="InterPro" id="IPR027359">
    <property type="entry name" value="Volt_channel_dom_sf"/>
</dbReference>
<feature type="transmembrane region" description="Helical" evidence="12">
    <location>
        <begin position="87"/>
        <end position="107"/>
    </location>
</feature>
<dbReference type="RefSeq" id="WP_350343087.1">
    <property type="nucleotide sequence ID" value="NZ_CP158367.1"/>
</dbReference>
<feature type="transmembrane region" description="Helical" evidence="12">
    <location>
        <begin position="56"/>
        <end position="75"/>
    </location>
</feature>
<dbReference type="GO" id="GO:0001508">
    <property type="term" value="P:action potential"/>
    <property type="evidence" value="ECO:0007669"/>
    <property type="project" value="TreeGrafter"/>
</dbReference>
<dbReference type="PANTHER" id="PTHR11537:SF254">
    <property type="entry name" value="POTASSIUM VOLTAGE-GATED CHANNEL PROTEIN SHAB"/>
    <property type="match status" value="1"/>
</dbReference>
<evidence type="ECO:0000256" key="2">
    <source>
        <dbReference type="ARBA" id="ARBA00022448"/>
    </source>
</evidence>
<keyword evidence="3" id="KW-0633">Potassium transport</keyword>
<comment type="subcellular location">
    <subcellularLocation>
        <location evidence="1">Membrane</location>
        <topology evidence="1">Multi-pass membrane protein</topology>
    </subcellularLocation>
</comment>
<proteinExistence type="predicted"/>
<dbReference type="Gene3D" id="1.20.120.350">
    <property type="entry name" value="Voltage-gated potassium channels. Chain C"/>
    <property type="match status" value="1"/>
</dbReference>
<evidence type="ECO:0000256" key="11">
    <source>
        <dbReference type="ARBA" id="ARBA00023303"/>
    </source>
</evidence>
<feature type="domain" description="Ion transport" evidence="13">
    <location>
        <begin position="25"/>
        <end position="241"/>
    </location>
</feature>
<keyword evidence="8 12" id="KW-1133">Transmembrane helix</keyword>
<keyword evidence="6" id="KW-0851">Voltage-gated channel</keyword>
<organism evidence="14">
    <name type="scientific">Proteinivorax tanatarense</name>
    <dbReference type="NCBI Taxonomy" id="1260629"/>
    <lineage>
        <taxon>Bacteria</taxon>
        <taxon>Bacillati</taxon>
        <taxon>Bacillota</taxon>
        <taxon>Clostridia</taxon>
        <taxon>Eubacteriales</taxon>
        <taxon>Proteinivoracaceae</taxon>
        <taxon>Proteinivorax</taxon>
    </lineage>
</organism>
<evidence type="ECO:0000256" key="1">
    <source>
        <dbReference type="ARBA" id="ARBA00004141"/>
    </source>
</evidence>
<feature type="transmembrane region" description="Helical" evidence="12">
    <location>
        <begin position="152"/>
        <end position="173"/>
    </location>
</feature>
<evidence type="ECO:0000259" key="13">
    <source>
        <dbReference type="Pfam" id="PF00520"/>
    </source>
</evidence>
<evidence type="ECO:0000256" key="6">
    <source>
        <dbReference type="ARBA" id="ARBA00022882"/>
    </source>
</evidence>
<dbReference type="PANTHER" id="PTHR11537">
    <property type="entry name" value="VOLTAGE-GATED POTASSIUM CHANNEL"/>
    <property type="match status" value="1"/>
</dbReference>
<dbReference type="GO" id="GO:0008076">
    <property type="term" value="C:voltage-gated potassium channel complex"/>
    <property type="evidence" value="ECO:0007669"/>
    <property type="project" value="InterPro"/>
</dbReference>
<protein>
    <submittedName>
        <fullName evidence="14">Ion transporter</fullName>
    </submittedName>
</protein>
<dbReference type="PRINTS" id="PR00169">
    <property type="entry name" value="KCHANNEL"/>
</dbReference>
<reference evidence="14" key="1">
    <citation type="journal article" date="2013" name="Extremophiles">
        <title>Proteinivorax tanatarense gen. nov., sp. nov., an anaerobic, haloalkaliphilic, proteolytic bacterium isolated from a decaying algal bloom, and proposal of Proteinivoraceae fam. nov.</title>
        <authorList>
            <person name="Kevbrin V."/>
            <person name="Boltyanskaya Y."/>
            <person name="Zhilina T."/>
            <person name="Kolganova T."/>
            <person name="Lavrentjeva E."/>
            <person name="Kuznetsov B."/>
        </authorList>
    </citation>
    <scope>NUCLEOTIDE SEQUENCE</scope>
    <source>
        <strain evidence="14">Z-910T</strain>
    </source>
</reference>
<dbReference type="EMBL" id="CP158367">
    <property type="protein sequence ID" value="XBX74333.1"/>
    <property type="molecule type" value="Genomic_DNA"/>
</dbReference>
<evidence type="ECO:0000256" key="9">
    <source>
        <dbReference type="ARBA" id="ARBA00023065"/>
    </source>
</evidence>
<dbReference type="AlphaFoldDB" id="A0AAU7VJV0"/>
<evidence type="ECO:0000256" key="7">
    <source>
        <dbReference type="ARBA" id="ARBA00022958"/>
    </source>
</evidence>
<dbReference type="Gene3D" id="1.10.287.70">
    <property type="match status" value="1"/>
</dbReference>
<dbReference type="Pfam" id="PF00520">
    <property type="entry name" value="Ion_trans"/>
    <property type="match status" value="1"/>
</dbReference>
<evidence type="ECO:0000313" key="14">
    <source>
        <dbReference type="EMBL" id="XBX74333.1"/>
    </source>
</evidence>
<feature type="transmembrane region" description="Helical" evidence="12">
    <location>
        <begin position="26"/>
        <end position="44"/>
    </location>
</feature>
<accession>A0AAU7VJV0</accession>
<keyword evidence="11" id="KW-0407">Ion channel</keyword>
<keyword evidence="4 12" id="KW-0812">Transmembrane</keyword>
<dbReference type="InterPro" id="IPR005821">
    <property type="entry name" value="Ion_trans_dom"/>
</dbReference>
<evidence type="ECO:0000256" key="5">
    <source>
        <dbReference type="ARBA" id="ARBA00022826"/>
    </source>
</evidence>
<keyword evidence="10 12" id="KW-0472">Membrane</keyword>
<keyword evidence="2" id="KW-0813">Transport</keyword>
<keyword evidence="9" id="KW-0406">Ion transport</keyword>
<evidence type="ECO:0000256" key="12">
    <source>
        <dbReference type="SAM" id="Phobius"/>
    </source>
</evidence>
<sequence>MNSSYKCLKERLAEIIFGTETKAGKIFDVILVIVILSNSFLVVIESVDSIRHEYELILITLGWFFIAIFTIEYLLRVWVVDNKQSYILSFYGIIDLLAILPVYLGLFIPQLRFLVVIRILRLLRLFSILKMGRYISESSHLLLALKASRPKITVFLLTISFIILIMGSLMYIIEGPENGFVSIPESMYWAVVTVSTVGYGDISPQTPIGKLFSGLLMIVGYGIIAVPTGIISHELAQTSKRNTKICNSCHGRTYYEDDKFCSKCGKMLNH</sequence>
<gene>
    <name evidence="14" type="ORF">PRVXT_002367</name>
</gene>
<evidence type="ECO:0000256" key="4">
    <source>
        <dbReference type="ARBA" id="ARBA00022692"/>
    </source>
</evidence>
<dbReference type="InterPro" id="IPR028325">
    <property type="entry name" value="VG_K_chnl"/>
</dbReference>
<evidence type="ECO:0000256" key="3">
    <source>
        <dbReference type="ARBA" id="ARBA00022538"/>
    </source>
</evidence>
<keyword evidence="5" id="KW-0631">Potassium channel</keyword>
<evidence type="ECO:0000256" key="8">
    <source>
        <dbReference type="ARBA" id="ARBA00022989"/>
    </source>
</evidence>
<reference evidence="14" key="2">
    <citation type="submission" date="2024-06" db="EMBL/GenBank/DDBJ databases">
        <authorList>
            <person name="Petrova K.O."/>
            <person name="Toshchakov S.V."/>
            <person name="Boltjanskaja Y.V."/>
            <person name="Kevbrin V."/>
        </authorList>
    </citation>
    <scope>NUCLEOTIDE SEQUENCE</scope>
    <source>
        <strain evidence="14">Z-910T</strain>
    </source>
</reference>
<dbReference type="SUPFAM" id="SSF81324">
    <property type="entry name" value="Voltage-gated potassium channels"/>
    <property type="match status" value="1"/>
</dbReference>